<feature type="non-terminal residue" evidence="2">
    <location>
        <position position="1"/>
    </location>
</feature>
<proteinExistence type="predicted"/>
<evidence type="ECO:0000313" key="2">
    <source>
        <dbReference type="EMBL" id="KAF2890009.1"/>
    </source>
</evidence>
<keyword evidence="3" id="KW-1185">Reference proteome</keyword>
<evidence type="ECO:0000313" key="3">
    <source>
        <dbReference type="Proteomes" id="UP000801492"/>
    </source>
</evidence>
<accession>A0A8K0G8G3</accession>
<protein>
    <submittedName>
        <fullName evidence="2">Uncharacterized protein</fullName>
    </submittedName>
</protein>
<name>A0A8K0G8G3_IGNLU</name>
<gene>
    <name evidence="2" type="ORF">ILUMI_16164</name>
</gene>
<comment type="caution">
    <text evidence="2">The sequence shown here is derived from an EMBL/GenBank/DDBJ whole genome shotgun (WGS) entry which is preliminary data.</text>
</comment>
<feature type="compositionally biased region" description="Basic residues" evidence="1">
    <location>
        <begin position="18"/>
        <end position="28"/>
    </location>
</feature>
<evidence type="ECO:0000256" key="1">
    <source>
        <dbReference type="SAM" id="MobiDB-lite"/>
    </source>
</evidence>
<dbReference type="EMBL" id="VTPC01059522">
    <property type="protein sequence ID" value="KAF2890009.1"/>
    <property type="molecule type" value="Genomic_DNA"/>
</dbReference>
<dbReference type="Proteomes" id="UP000801492">
    <property type="component" value="Unassembled WGS sequence"/>
</dbReference>
<sequence length="84" mass="9734">ENIQMGQKERGTGEGKSRSKPKPTKKIKWAPRMEAHIRTNMAMKQVMSSKEVISKDKNDWCMIGTWNVRGWNGKKEELLAEFVK</sequence>
<reference evidence="2" key="1">
    <citation type="submission" date="2019-08" db="EMBL/GenBank/DDBJ databases">
        <title>The genome of the North American firefly Photinus pyralis.</title>
        <authorList>
            <consortium name="Photinus pyralis genome working group"/>
            <person name="Fallon T.R."/>
            <person name="Sander Lower S.E."/>
            <person name="Weng J.-K."/>
        </authorList>
    </citation>
    <scope>NUCLEOTIDE SEQUENCE</scope>
    <source>
        <strain evidence="2">TRF0915ILg1</strain>
        <tissue evidence="2">Whole body</tissue>
    </source>
</reference>
<feature type="compositionally biased region" description="Basic and acidic residues" evidence="1">
    <location>
        <begin position="7"/>
        <end position="17"/>
    </location>
</feature>
<organism evidence="2 3">
    <name type="scientific">Ignelater luminosus</name>
    <name type="common">Cucubano</name>
    <name type="synonym">Pyrophorus luminosus</name>
    <dbReference type="NCBI Taxonomy" id="2038154"/>
    <lineage>
        <taxon>Eukaryota</taxon>
        <taxon>Metazoa</taxon>
        <taxon>Ecdysozoa</taxon>
        <taxon>Arthropoda</taxon>
        <taxon>Hexapoda</taxon>
        <taxon>Insecta</taxon>
        <taxon>Pterygota</taxon>
        <taxon>Neoptera</taxon>
        <taxon>Endopterygota</taxon>
        <taxon>Coleoptera</taxon>
        <taxon>Polyphaga</taxon>
        <taxon>Elateriformia</taxon>
        <taxon>Elateroidea</taxon>
        <taxon>Elateridae</taxon>
        <taxon>Agrypninae</taxon>
        <taxon>Pyrophorini</taxon>
        <taxon>Ignelater</taxon>
    </lineage>
</organism>
<dbReference type="AlphaFoldDB" id="A0A8K0G8G3"/>
<feature type="region of interest" description="Disordered" evidence="1">
    <location>
        <begin position="1"/>
        <end position="28"/>
    </location>
</feature>